<evidence type="ECO:0000256" key="9">
    <source>
        <dbReference type="ARBA" id="ARBA00023204"/>
    </source>
</evidence>
<dbReference type="CDD" id="cd09859">
    <property type="entry name" value="PIN_53EXO"/>
    <property type="match status" value="1"/>
</dbReference>
<dbReference type="GO" id="GO:0003887">
    <property type="term" value="F:DNA-directed DNA polymerase activity"/>
    <property type="evidence" value="ECO:0007669"/>
    <property type="project" value="UniProtKB-KW"/>
</dbReference>
<evidence type="ECO:0000256" key="4">
    <source>
        <dbReference type="ARBA" id="ARBA00022695"/>
    </source>
</evidence>
<keyword evidence="8" id="KW-0238">DNA-binding</keyword>
<organism evidence="13 14">
    <name type="scientific">Candidatus Adlerbacteria bacterium RIFCSPHIGHO2_02_FULL_52_17</name>
    <dbReference type="NCBI Taxonomy" id="1797240"/>
    <lineage>
        <taxon>Bacteria</taxon>
        <taxon>Candidatus Adleribacteriota</taxon>
    </lineage>
</organism>
<comment type="catalytic activity">
    <reaction evidence="10">
        <text>DNA(n) + a 2'-deoxyribonucleoside 5'-triphosphate = DNA(n+1) + diphosphate</text>
        <dbReference type="Rhea" id="RHEA:22508"/>
        <dbReference type="Rhea" id="RHEA-COMP:17339"/>
        <dbReference type="Rhea" id="RHEA-COMP:17340"/>
        <dbReference type="ChEBI" id="CHEBI:33019"/>
        <dbReference type="ChEBI" id="CHEBI:61560"/>
        <dbReference type="ChEBI" id="CHEBI:173112"/>
        <dbReference type="EC" id="2.7.7.7"/>
    </reaction>
</comment>
<evidence type="ECO:0000256" key="2">
    <source>
        <dbReference type="ARBA" id="ARBA00012417"/>
    </source>
</evidence>
<dbReference type="InterPro" id="IPR043502">
    <property type="entry name" value="DNA/RNA_pol_sf"/>
</dbReference>
<dbReference type="SUPFAM" id="SSF56672">
    <property type="entry name" value="DNA/RNA polymerases"/>
    <property type="match status" value="1"/>
</dbReference>
<keyword evidence="6" id="KW-0227">DNA damage</keyword>
<dbReference type="SUPFAM" id="SSF47807">
    <property type="entry name" value="5' to 3' exonuclease, C-terminal subdomain"/>
    <property type="match status" value="1"/>
</dbReference>
<dbReference type="FunFam" id="1.10.150.20:FF:000002">
    <property type="entry name" value="DNA polymerase I"/>
    <property type="match status" value="1"/>
</dbReference>
<comment type="caution">
    <text evidence="13">The sequence shown here is derived from an EMBL/GenBank/DDBJ whole genome shotgun (WGS) entry which is preliminary data.</text>
</comment>
<protein>
    <recommendedName>
        <fullName evidence="2">DNA-directed DNA polymerase</fullName>
        <ecNumber evidence="2">2.7.7.7</ecNumber>
    </recommendedName>
</protein>
<dbReference type="CDD" id="cd08637">
    <property type="entry name" value="DNA_pol_A_pol_I_C"/>
    <property type="match status" value="1"/>
</dbReference>
<dbReference type="Gene3D" id="1.10.150.20">
    <property type="entry name" value="5' to 3' exonuclease, C-terminal subdomain"/>
    <property type="match status" value="2"/>
</dbReference>
<keyword evidence="9" id="KW-0234">DNA repair</keyword>
<dbReference type="FunFam" id="1.10.150.20:FF:000003">
    <property type="entry name" value="DNA polymerase I"/>
    <property type="match status" value="1"/>
</dbReference>
<dbReference type="PANTHER" id="PTHR10133">
    <property type="entry name" value="DNA POLYMERASE I"/>
    <property type="match status" value="1"/>
</dbReference>
<dbReference type="FunFam" id="1.20.1060.10:FF:000001">
    <property type="entry name" value="DNA polymerase I"/>
    <property type="match status" value="1"/>
</dbReference>
<dbReference type="InterPro" id="IPR020046">
    <property type="entry name" value="5-3_exonucl_a-hlix_arch_N"/>
</dbReference>
<dbReference type="Pfam" id="PF02739">
    <property type="entry name" value="5_3_exonuc_N"/>
    <property type="match status" value="1"/>
</dbReference>
<evidence type="ECO:0000259" key="11">
    <source>
        <dbReference type="SMART" id="SM00475"/>
    </source>
</evidence>
<dbReference type="InterPro" id="IPR036279">
    <property type="entry name" value="5-3_exonuclease_C_sf"/>
</dbReference>
<keyword evidence="5" id="KW-0235">DNA replication</keyword>
<sequence>MKEVRKRLVLLDTHAILHRAYHALPDFSSSKGEPTGALYGLISMLVRIIAELKPDYIAAAFDLPGPTYRHAAFKEYKATRPKAEDDLILQIKRSRDVLDAFGIPRYEKQGFEADDVLGTVVKKLKHQNNVDIIIASGDMDTLQLVDDDRVRVYTLKKGLSETVLYDEAGVRKRFGFGPELLPDYKGLRGDPSDNIPGIKGVGEKTATVLVSQFGGLEQIYDAVEKHPDWLAAAGVKGATFEKIKEGREEAELSKELATIHRDVPIDFTLPAKHWRESASQTPLLDLLSELEFRTLVPRVRELLEQKLPLKKSGASVAPNNARTPRTFSVGVLAENPSSPAGAPAVDDEEFQKLAVAVWVLDSSVTEPTLDDIYRAGKSTNFSEARKHIITEIKHRGLEFVYEKIERPLIPILRKMERRGISIDRHFLKKLSAEYHGELDKIAGRIYKAAGGEFNIASPKQLGEVLFDKLGLSAKNQRKTAGGARSTRESELAKLQGAHPVIADVLAYRELAKLLSTYIDAIPELLDKKDRLHTTFVQTGTSTGRLASQNPNLQNIPIKTDLGRAIRNAFVAADGYALVAFDYSQIELRIAALLSKDPWLMGIFKSGRDAHAEVAARVFKIKPEEVTYEQRRRAKVINFGILYGMGVNALREALDTTRAEAQEFYNEYFEVFPRLAQYIDEVKAQAANAGYTQTYFGRRRYFEGIHSPIPYVRAAAERMAVNAPMQGTQADLVKLAMIQVDELFTKEDHGDKAHMLLQVHDELVFEIAQERVAALAPKIKHIMEQVMSEKERRGIPFIADGKAGKNWGEMKPL</sequence>
<dbReference type="Pfam" id="PF00476">
    <property type="entry name" value="DNA_pol_A"/>
    <property type="match status" value="1"/>
</dbReference>
<feature type="domain" description="DNA-directed DNA polymerase family A palm" evidence="12">
    <location>
        <begin position="562"/>
        <end position="770"/>
    </location>
</feature>
<dbReference type="STRING" id="1797240.A3D68_00765"/>
<evidence type="ECO:0000256" key="8">
    <source>
        <dbReference type="ARBA" id="ARBA00023125"/>
    </source>
</evidence>
<proteinExistence type="inferred from homology"/>
<dbReference type="PRINTS" id="PR00868">
    <property type="entry name" value="DNAPOLI"/>
</dbReference>
<evidence type="ECO:0000256" key="1">
    <source>
        <dbReference type="ARBA" id="ARBA00007705"/>
    </source>
</evidence>
<keyword evidence="7" id="KW-0239">DNA-directed DNA polymerase</keyword>
<evidence type="ECO:0000256" key="10">
    <source>
        <dbReference type="ARBA" id="ARBA00049244"/>
    </source>
</evidence>
<dbReference type="Proteomes" id="UP000177564">
    <property type="component" value="Unassembled WGS sequence"/>
</dbReference>
<dbReference type="InterPro" id="IPR002421">
    <property type="entry name" value="5-3_exonuclease"/>
</dbReference>
<dbReference type="SMART" id="SM00482">
    <property type="entry name" value="POLAc"/>
    <property type="match status" value="1"/>
</dbReference>
<accession>A0A1F4XMY5</accession>
<dbReference type="EC" id="2.7.7.7" evidence="2"/>
<dbReference type="Gene3D" id="3.30.70.370">
    <property type="match status" value="1"/>
</dbReference>
<dbReference type="Gene3D" id="3.40.50.1010">
    <property type="entry name" value="5'-nuclease"/>
    <property type="match status" value="1"/>
</dbReference>
<dbReference type="SMART" id="SM00279">
    <property type="entry name" value="HhH2"/>
    <property type="match status" value="1"/>
</dbReference>
<dbReference type="InterPro" id="IPR020045">
    <property type="entry name" value="DNA_polI_H3TH"/>
</dbReference>
<dbReference type="Pfam" id="PF01367">
    <property type="entry name" value="5_3_exonuc"/>
    <property type="match status" value="1"/>
</dbReference>
<dbReference type="SUPFAM" id="SSF88723">
    <property type="entry name" value="PIN domain-like"/>
    <property type="match status" value="1"/>
</dbReference>
<evidence type="ECO:0000313" key="14">
    <source>
        <dbReference type="Proteomes" id="UP000177564"/>
    </source>
</evidence>
<evidence type="ECO:0000256" key="3">
    <source>
        <dbReference type="ARBA" id="ARBA00022679"/>
    </source>
</evidence>
<dbReference type="PROSITE" id="PS00447">
    <property type="entry name" value="DNA_POLYMERASE_A"/>
    <property type="match status" value="1"/>
</dbReference>
<evidence type="ECO:0000256" key="7">
    <source>
        <dbReference type="ARBA" id="ARBA00022932"/>
    </source>
</evidence>
<dbReference type="Gene3D" id="1.20.1060.10">
    <property type="entry name" value="Taq DNA Polymerase, Chain T, domain 4"/>
    <property type="match status" value="1"/>
</dbReference>
<dbReference type="AlphaFoldDB" id="A0A1F4XMY5"/>
<dbReference type="GO" id="GO:0008409">
    <property type="term" value="F:5'-3' exonuclease activity"/>
    <property type="evidence" value="ECO:0007669"/>
    <property type="project" value="InterPro"/>
</dbReference>
<dbReference type="InterPro" id="IPR019760">
    <property type="entry name" value="DNA-dir_DNA_pol_A_CS"/>
</dbReference>
<keyword evidence="4" id="KW-0548">Nucleotidyltransferase</keyword>
<evidence type="ECO:0000256" key="5">
    <source>
        <dbReference type="ARBA" id="ARBA00022705"/>
    </source>
</evidence>
<dbReference type="InterPro" id="IPR002298">
    <property type="entry name" value="DNA_polymerase_A"/>
</dbReference>
<dbReference type="GO" id="GO:0006261">
    <property type="term" value="P:DNA-templated DNA replication"/>
    <property type="evidence" value="ECO:0007669"/>
    <property type="project" value="InterPro"/>
</dbReference>
<dbReference type="InterPro" id="IPR008918">
    <property type="entry name" value="HhH2"/>
</dbReference>
<feature type="domain" description="5'-3' exonuclease" evidence="11">
    <location>
        <begin position="6"/>
        <end position="275"/>
    </location>
</feature>
<reference evidence="13 14" key="1">
    <citation type="journal article" date="2016" name="Nat. Commun.">
        <title>Thousands of microbial genomes shed light on interconnected biogeochemical processes in an aquifer system.</title>
        <authorList>
            <person name="Anantharaman K."/>
            <person name="Brown C.T."/>
            <person name="Hug L.A."/>
            <person name="Sharon I."/>
            <person name="Castelle C.J."/>
            <person name="Probst A.J."/>
            <person name="Thomas B.C."/>
            <person name="Singh A."/>
            <person name="Wilkins M.J."/>
            <person name="Karaoz U."/>
            <person name="Brodie E.L."/>
            <person name="Williams K.H."/>
            <person name="Hubbard S.S."/>
            <person name="Banfield J.F."/>
        </authorList>
    </citation>
    <scope>NUCLEOTIDE SEQUENCE [LARGE SCALE GENOMIC DNA]</scope>
</reference>
<dbReference type="InterPro" id="IPR001098">
    <property type="entry name" value="DNA-dir_DNA_pol_A_palm_dom"/>
</dbReference>
<name>A0A1F4XMY5_9BACT</name>
<dbReference type="InterPro" id="IPR029060">
    <property type="entry name" value="PIN-like_dom_sf"/>
</dbReference>
<evidence type="ECO:0000259" key="12">
    <source>
        <dbReference type="SMART" id="SM00482"/>
    </source>
</evidence>
<evidence type="ECO:0000256" key="6">
    <source>
        <dbReference type="ARBA" id="ARBA00022763"/>
    </source>
</evidence>
<dbReference type="CDD" id="cd09898">
    <property type="entry name" value="H3TH_53EXO"/>
    <property type="match status" value="1"/>
</dbReference>
<dbReference type="SMART" id="SM00475">
    <property type="entry name" value="53EXOc"/>
    <property type="match status" value="1"/>
</dbReference>
<dbReference type="EMBL" id="MEWU01000032">
    <property type="protein sequence ID" value="OGC82964.1"/>
    <property type="molecule type" value="Genomic_DNA"/>
</dbReference>
<comment type="similarity">
    <text evidence="1">Belongs to the DNA polymerase type-A family.</text>
</comment>
<dbReference type="GO" id="GO:0006302">
    <property type="term" value="P:double-strand break repair"/>
    <property type="evidence" value="ECO:0007669"/>
    <property type="project" value="TreeGrafter"/>
</dbReference>
<dbReference type="PANTHER" id="PTHR10133:SF27">
    <property type="entry name" value="DNA POLYMERASE NU"/>
    <property type="match status" value="1"/>
</dbReference>
<keyword evidence="3" id="KW-0808">Transferase</keyword>
<dbReference type="GO" id="GO:0003677">
    <property type="term" value="F:DNA binding"/>
    <property type="evidence" value="ECO:0007669"/>
    <property type="project" value="UniProtKB-KW"/>
</dbReference>
<gene>
    <name evidence="13" type="ORF">A3D68_00765</name>
</gene>
<evidence type="ECO:0000313" key="13">
    <source>
        <dbReference type="EMBL" id="OGC82964.1"/>
    </source>
</evidence>